<gene>
    <name evidence="2" type="ORF">E3T25_13930</name>
</gene>
<keyword evidence="3" id="KW-1185">Reference proteome</keyword>
<reference evidence="2 3" key="1">
    <citation type="submission" date="2019-03" db="EMBL/GenBank/DDBJ databases">
        <title>Genomics of glacier-inhabiting Cryobacterium strains.</title>
        <authorList>
            <person name="Liu Q."/>
            <person name="Xin Y.-H."/>
        </authorList>
    </citation>
    <scope>NUCLEOTIDE SEQUENCE [LARGE SCALE GENOMIC DNA]</scope>
    <source>
        <strain evidence="2 3">TMT2-16</strain>
    </source>
</reference>
<dbReference type="Proteomes" id="UP000297851">
    <property type="component" value="Unassembled WGS sequence"/>
</dbReference>
<feature type="transmembrane region" description="Helical" evidence="1">
    <location>
        <begin position="54"/>
        <end position="75"/>
    </location>
</feature>
<dbReference type="EMBL" id="SOGO01000038">
    <property type="protein sequence ID" value="TFC99891.1"/>
    <property type="molecule type" value="Genomic_DNA"/>
</dbReference>
<protein>
    <submittedName>
        <fullName evidence="2">Uncharacterized protein</fullName>
    </submittedName>
</protein>
<evidence type="ECO:0000313" key="3">
    <source>
        <dbReference type="Proteomes" id="UP000297851"/>
    </source>
</evidence>
<organism evidence="2 3">
    <name type="scientific">Cryobacterium sandaracinum</name>
    <dbReference type="NCBI Taxonomy" id="1259247"/>
    <lineage>
        <taxon>Bacteria</taxon>
        <taxon>Bacillati</taxon>
        <taxon>Actinomycetota</taxon>
        <taxon>Actinomycetes</taxon>
        <taxon>Micrococcales</taxon>
        <taxon>Microbacteriaceae</taxon>
        <taxon>Cryobacterium</taxon>
    </lineage>
</organism>
<evidence type="ECO:0000256" key="1">
    <source>
        <dbReference type="SAM" id="Phobius"/>
    </source>
</evidence>
<evidence type="ECO:0000313" key="2">
    <source>
        <dbReference type="EMBL" id="TFC99891.1"/>
    </source>
</evidence>
<comment type="caution">
    <text evidence="2">The sequence shown here is derived from an EMBL/GenBank/DDBJ whole genome shotgun (WGS) entry which is preliminary data.</text>
</comment>
<keyword evidence="1" id="KW-0812">Transmembrane</keyword>
<feature type="transmembrane region" description="Helical" evidence="1">
    <location>
        <begin position="17"/>
        <end position="42"/>
    </location>
</feature>
<proteinExistence type="predicted"/>
<accession>A0ABY2J4M6</accession>
<dbReference type="RefSeq" id="WP_134374933.1">
    <property type="nucleotide sequence ID" value="NZ_SOGO01000038.1"/>
</dbReference>
<keyword evidence="1" id="KW-0472">Membrane</keyword>
<feature type="transmembrane region" description="Helical" evidence="1">
    <location>
        <begin position="100"/>
        <end position="121"/>
    </location>
</feature>
<keyword evidence="1" id="KW-1133">Transmembrane helix</keyword>
<sequence length="135" mass="14183">MTTDRTKPTRKRRLPSWAVAIMGVYLAAVGGLVASVCVMRAFDVNAGTGTGTGAAEAMVLVIVVLTLPLSTPYYVAGSLGSSQGSGPEELAVGALSLNAALYYLGFFLLAVINAAIFRWIVISTRRRRAEAQSDS</sequence>
<name>A0ABY2J4M6_9MICO</name>